<dbReference type="Proteomes" id="UP000275408">
    <property type="component" value="Unassembled WGS sequence"/>
</dbReference>
<feature type="compositionally biased region" description="Basic and acidic residues" evidence="1">
    <location>
        <begin position="610"/>
        <end position="623"/>
    </location>
</feature>
<name>A0A3M6U4G4_POCDA</name>
<gene>
    <name evidence="3" type="ORF">pdam_00019415</name>
</gene>
<dbReference type="AlphaFoldDB" id="A0A3M6U4G4"/>
<evidence type="ECO:0000313" key="4">
    <source>
        <dbReference type="Proteomes" id="UP000275408"/>
    </source>
</evidence>
<feature type="chain" id="PRO_5018217652" evidence="2">
    <location>
        <begin position="16"/>
        <end position="980"/>
    </location>
</feature>
<protein>
    <submittedName>
        <fullName evidence="3">Uncharacterized protein</fullName>
    </submittedName>
</protein>
<accession>A0A3M6U4G4</accession>
<feature type="region of interest" description="Disordered" evidence="1">
    <location>
        <begin position="604"/>
        <end position="623"/>
    </location>
</feature>
<proteinExistence type="predicted"/>
<dbReference type="OrthoDB" id="525839at2759"/>
<keyword evidence="2" id="KW-0732">Signal</keyword>
<dbReference type="STRING" id="46731.A0A3M6U4G4"/>
<evidence type="ECO:0000256" key="1">
    <source>
        <dbReference type="SAM" id="MobiDB-lite"/>
    </source>
</evidence>
<sequence>MILFVLCVIISNIAGKAKKKTWPSARSREKSKAFVFPKRVIIDIIPYSTGKKPKGRKNKNDNPEDSLNVVLEVFSGVRDPSWTIQQGNSNYQEIIASLNSATLYEPDEAPPKLGYQGFVVQEVKQGQKQSQKLVVGSETESLQLMLLRSSPEGKISSNVRNIVEMEIRNGNVSAMSRRRKRYAPWYDPSHWNGPAYVRRNNCYNYASTIRNNTFAQPGFGAGQPYPFLFTAEDMKRATEADGCVSLVAKKHMCAPKGPEHLIALFVYIGDPNDYFDRDFHFYRLDNNGYWSHKAGQTPATNVDGAGNRIRDPRKAVNGYFDYKFVSFMTINRNNTMGRHIPTVWAVFISLCFLGIGKGQEAPEGTASGNGPESSIPPGEDGFIITLEVLSGVPDPQWTIRQDDEKFSEVQNLYKDAEKHKPEEAPAKLGYEGFVVQEVRKGHYQPLVLIVGPETEELQLLLLRTTPPNKISTSLNNIVEGEIRSGNVNAVKRSRAKRYAPPYQPGRWNDNVHVLLNNCYNYASTNRTDTFAQPGKATRKPLPWTFTGDDVKKSATSDGCVFVKAKKTMSAPSGNEHLVALVVSTRIVNDYHWYRLDNNGYWSHKPGRTPATDRDGNGDRIRDPRKAANGFIPYEFTKLLGSRWKQVKQEDDGTILPDSLGGERAFERTVNGNGPTSNIPPGEDGFIVTLAVFSGALNPQWTIGQNDPNFSEAQRLFRAANKYQLEEAPPKLGYEGFFVQEVKKGQYEPSVLIVGPETEELQKLLLGTGPPDKVSTALNRVVMKEIQSKNVRPAKRNRMKRYAPWYQPKKWNDGIHVFSNNCYNYASTIRTDTFAQPGRKSKLTFPIPFNGEDVKRLAEADGCVFKEAKKHMCAPSGDEHLVALFVSTEIGLEDYHWYRLDNNGYWSHKAGGTPATDLDGNGNKIRDPRKAANGYIPYKFVCFMTIDRTTIQIEKLAREDGPSQSDQELFCNVADDGHKHD</sequence>
<dbReference type="EMBL" id="RCHS01002251">
    <property type="protein sequence ID" value="RMX48562.1"/>
    <property type="molecule type" value="Genomic_DNA"/>
</dbReference>
<evidence type="ECO:0000313" key="3">
    <source>
        <dbReference type="EMBL" id="RMX48562.1"/>
    </source>
</evidence>
<keyword evidence="4" id="KW-1185">Reference proteome</keyword>
<reference evidence="3 4" key="1">
    <citation type="journal article" date="2018" name="Sci. Rep.">
        <title>Comparative analysis of the Pocillopora damicornis genome highlights role of immune system in coral evolution.</title>
        <authorList>
            <person name="Cunning R."/>
            <person name="Bay R.A."/>
            <person name="Gillette P."/>
            <person name="Baker A.C."/>
            <person name="Traylor-Knowles N."/>
        </authorList>
    </citation>
    <scope>NUCLEOTIDE SEQUENCE [LARGE SCALE GENOMIC DNA]</scope>
    <source>
        <strain evidence="3">RSMAS</strain>
        <tissue evidence="3">Whole animal</tissue>
    </source>
</reference>
<comment type="caution">
    <text evidence="3">The sequence shown here is derived from an EMBL/GenBank/DDBJ whole genome shotgun (WGS) entry which is preliminary data.</text>
</comment>
<evidence type="ECO:0000256" key="2">
    <source>
        <dbReference type="SAM" id="SignalP"/>
    </source>
</evidence>
<organism evidence="3 4">
    <name type="scientific">Pocillopora damicornis</name>
    <name type="common">Cauliflower coral</name>
    <name type="synonym">Millepora damicornis</name>
    <dbReference type="NCBI Taxonomy" id="46731"/>
    <lineage>
        <taxon>Eukaryota</taxon>
        <taxon>Metazoa</taxon>
        <taxon>Cnidaria</taxon>
        <taxon>Anthozoa</taxon>
        <taxon>Hexacorallia</taxon>
        <taxon>Scleractinia</taxon>
        <taxon>Astrocoeniina</taxon>
        <taxon>Pocilloporidae</taxon>
        <taxon>Pocillopora</taxon>
    </lineage>
</organism>
<feature type="signal peptide" evidence="2">
    <location>
        <begin position="1"/>
        <end position="15"/>
    </location>
</feature>